<comment type="caution">
    <text evidence="2">The sequence shown here is derived from an EMBL/GenBank/DDBJ whole genome shotgun (WGS) entry which is preliminary data.</text>
</comment>
<evidence type="ECO:0000256" key="1">
    <source>
        <dbReference type="SAM" id="Phobius"/>
    </source>
</evidence>
<feature type="transmembrane region" description="Helical" evidence="1">
    <location>
        <begin position="49"/>
        <end position="66"/>
    </location>
</feature>
<dbReference type="EMBL" id="JADBEE010000001">
    <property type="protein sequence ID" value="MBE1514415.1"/>
    <property type="molecule type" value="Genomic_DNA"/>
</dbReference>
<dbReference type="RefSeq" id="WP_192591167.1">
    <property type="nucleotide sequence ID" value="NZ_JADBEE010000001.1"/>
</dbReference>
<organism evidence="2 3">
    <name type="scientific">Nesterenkonia halotolerans</name>
    <dbReference type="NCBI Taxonomy" id="225325"/>
    <lineage>
        <taxon>Bacteria</taxon>
        <taxon>Bacillati</taxon>
        <taxon>Actinomycetota</taxon>
        <taxon>Actinomycetes</taxon>
        <taxon>Micrococcales</taxon>
        <taxon>Micrococcaceae</taxon>
        <taxon>Nesterenkonia</taxon>
    </lineage>
</organism>
<accession>A0ABR9J606</accession>
<evidence type="ECO:0000313" key="2">
    <source>
        <dbReference type="EMBL" id="MBE1514415.1"/>
    </source>
</evidence>
<sequence length="146" mass="15325">MTALVVAVGLLGLGVAGFVPGVADTDETLTWGEESSLVVLVGVFPESGWGNVVHVVMGLVGVALSLTRQAEAARRYVLVAGVLLLIWALMRFIFAAPVAVAPEGLTFGGWLHLGVGAGLTLTGFLLRIYRTRDAPQDDRPAEHHAP</sequence>
<keyword evidence="3" id="KW-1185">Reference proteome</keyword>
<name>A0ABR9J606_9MICC</name>
<feature type="transmembrane region" description="Helical" evidence="1">
    <location>
        <begin position="107"/>
        <end position="129"/>
    </location>
</feature>
<dbReference type="Pfam" id="PF14325">
    <property type="entry name" value="DUF4383"/>
    <property type="match status" value="1"/>
</dbReference>
<feature type="transmembrane region" description="Helical" evidence="1">
    <location>
        <begin position="78"/>
        <end position="101"/>
    </location>
</feature>
<evidence type="ECO:0008006" key="4">
    <source>
        <dbReference type="Google" id="ProtNLM"/>
    </source>
</evidence>
<keyword evidence="1" id="KW-0472">Membrane</keyword>
<reference evidence="2 3" key="1">
    <citation type="submission" date="2020-10" db="EMBL/GenBank/DDBJ databases">
        <title>Sequencing the genomes of 1000 actinobacteria strains.</title>
        <authorList>
            <person name="Klenk H.-P."/>
        </authorList>
    </citation>
    <scope>NUCLEOTIDE SEQUENCE [LARGE SCALE GENOMIC DNA]</scope>
    <source>
        <strain evidence="2 3">DSM 15474</strain>
    </source>
</reference>
<keyword evidence="1" id="KW-0812">Transmembrane</keyword>
<protein>
    <recommendedName>
        <fullName evidence="4">DUF4383 domain-containing protein</fullName>
    </recommendedName>
</protein>
<proteinExistence type="predicted"/>
<dbReference type="Proteomes" id="UP000636579">
    <property type="component" value="Unassembled WGS sequence"/>
</dbReference>
<gene>
    <name evidence="2" type="ORF">H4W26_001170</name>
</gene>
<keyword evidence="1" id="KW-1133">Transmembrane helix</keyword>
<evidence type="ECO:0000313" key="3">
    <source>
        <dbReference type="Proteomes" id="UP000636579"/>
    </source>
</evidence>